<dbReference type="RefSeq" id="WP_205459080.1">
    <property type="nucleotide sequence ID" value="NZ_JAFHKK010000013.1"/>
</dbReference>
<dbReference type="InterPro" id="IPR029063">
    <property type="entry name" value="SAM-dependent_MTases_sf"/>
</dbReference>
<reference evidence="4" key="2">
    <citation type="submission" date="2021-02" db="EMBL/GenBank/DDBJ databases">
        <title>Sulfurospirillum tamanensis sp. nov.</title>
        <authorList>
            <person name="Merkel A.Y."/>
        </authorList>
    </citation>
    <scope>NUCLEOTIDE SEQUENCE [LARGE SCALE GENOMIC DNA]</scope>
    <source>
        <strain evidence="4">T05b</strain>
    </source>
</reference>
<accession>A0ABS2WSN7</accession>
<dbReference type="NCBIfam" id="TIGR00095">
    <property type="entry name" value="16S rRNA (guanine(966)-N(2))-methyltransferase RsmD"/>
    <property type="match status" value="1"/>
</dbReference>
<reference evidence="3 4" key="3">
    <citation type="submission" date="2021-02" db="EMBL/GenBank/DDBJ databases">
        <authorList>
            <person name="Merkel A.Y."/>
        </authorList>
    </citation>
    <scope>NUCLEOTIDE SEQUENCE [LARGE SCALE GENOMIC DNA]</scope>
    <source>
        <strain evidence="3 4">T05b</strain>
    </source>
</reference>
<dbReference type="PIRSF" id="PIRSF004553">
    <property type="entry name" value="CHP00095"/>
    <property type="match status" value="1"/>
</dbReference>
<dbReference type="InterPro" id="IPR004398">
    <property type="entry name" value="RNA_MeTrfase_RsmD"/>
</dbReference>
<protein>
    <submittedName>
        <fullName evidence="3">16S rRNA (Guanine(966)-N(2))-methyltransferase RsmD</fullName>
        <ecNumber evidence="3">2.1.1.171</ecNumber>
    </submittedName>
</protein>
<sequence length="191" mass="21257">MKDNALHVSIGGGKYRGKKLKLPSLSTTRSTKSILKESLFNTLQFDLCDAVFVEAFGGSGSIGIEAVSHGAKHAYFFEKDTAAFRVLEENCASVDKTSFTCKRGNTFELLPALIASLATPAYLYFDPPFSFREGMNEVYQACFDLTQNLPAKSIRMVIFEHMYPLEMPQILGDFTLHKTKAFGKSALSYYM</sequence>
<dbReference type="GO" id="GO:0052913">
    <property type="term" value="F:16S rRNA (guanine(966)-N(2))-methyltransferase activity"/>
    <property type="evidence" value="ECO:0007669"/>
    <property type="project" value="UniProtKB-EC"/>
</dbReference>
<evidence type="ECO:0000256" key="1">
    <source>
        <dbReference type="ARBA" id="ARBA00022603"/>
    </source>
</evidence>
<proteinExistence type="predicted"/>
<dbReference type="PANTHER" id="PTHR43542">
    <property type="entry name" value="METHYLTRANSFERASE"/>
    <property type="match status" value="1"/>
</dbReference>
<dbReference type="EMBL" id="JAFHKK010000013">
    <property type="protein sequence ID" value="MBN2964530.1"/>
    <property type="molecule type" value="Genomic_DNA"/>
</dbReference>
<dbReference type="SUPFAM" id="SSF53335">
    <property type="entry name" value="S-adenosyl-L-methionine-dependent methyltransferases"/>
    <property type="match status" value="1"/>
</dbReference>
<comment type="caution">
    <text evidence="3">The sequence shown here is derived from an EMBL/GenBank/DDBJ whole genome shotgun (WGS) entry which is preliminary data.</text>
</comment>
<evidence type="ECO:0000313" key="4">
    <source>
        <dbReference type="Proteomes" id="UP000703590"/>
    </source>
</evidence>
<dbReference type="Gene3D" id="3.40.50.150">
    <property type="entry name" value="Vaccinia Virus protein VP39"/>
    <property type="match status" value="1"/>
</dbReference>
<dbReference type="Proteomes" id="UP000703590">
    <property type="component" value="Unassembled WGS sequence"/>
</dbReference>
<dbReference type="PANTHER" id="PTHR43542:SF1">
    <property type="entry name" value="METHYLTRANSFERASE"/>
    <property type="match status" value="1"/>
</dbReference>
<evidence type="ECO:0000313" key="3">
    <source>
        <dbReference type="EMBL" id="MBN2964530.1"/>
    </source>
</evidence>
<organism evidence="3 4">
    <name type="scientific">Sulfurospirillum tamanense</name>
    <dbReference type="NCBI Taxonomy" id="2813362"/>
    <lineage>
        <taxon>Bacteria</taxon>
        <taxon>Pseudomonadati</taxon>
        <taxon>Campylobacterota</taxon>
        <taxon>Epsilonproteobacteria</taxon>
        <taxon>Campylobacterales</taxon>
        <taxon>Sulfurospirillaceae</taxon>
        <taxon>Sulfurospirillum</taxon>
    </lineage>
</organism>
<evidence type="ECO:0000256" key="2">
    <source>
        <dbReference type="ARBA" id="ARBA00022679"/>
    </source>
</evidence>
<keyword evidence="4" id="KW-1185">Reference proteome</keyword>
<name>A0ABS2WSN7_9BACT</name>
<keyword evidence="2 3" id="KW-0808">Transferase</keyword>
<gene>
    <name evidence="3" type="primary">rsmD</name>
    <name evidence="3" type="ORF">JWV37_07040</name>
</gene>
<keyword evidence="1 3" id="KW-0489">Methyltransferase</keyword>
<reference evidence="3 4" key="1">
    <citation type="submission" date="2021-02" db="EMBL/GenBank/DDBJ databases">
        <title>Sulfurospirillum tamanensis sp. nov.</title>
        <authorList>
            <person name="Frolova A."/>
            <person name="Merkel A."/>
            <person name="Slobodkin A."/>
        </authorList>
    </citation>
    <scope>NUCLEOTIDE SEQUENCE [LARGE SCALE GENOMIC DNA]</scope>
    <source>
        <strain evidence="3 4">T05b</strain>
    </source>
</reference>
<dbReference type="EC" id="2.1.1.171" evidence="3"/>
<dbReference type="Pfam" id="PF03602">
    <property type="entry name" value="Cons_hypoth95"/>
    <property type="match status" value="1"/>
</dbReference>